<dbReference type="EMBL" id="GBXM01092393">
    <property type="protein sequence ID" value="JAH16184.1"/>
    <property type="molecule type" value="Transcribed_RNA"/>
</dbReference>
<protein>
    <submittedName>
        <fullName evidence="1">Uncharacterized protein</fullName>
    </submittedName>
</protein>
<dbReference type="AlphaFoldDB" id="A0A0E9QHB1"/>
<evidence type="ECO:0000313" key="1">
    <source>
        <dbReference type="EMBL" id="JAH16184.1"/>
    </source>
</evidence>
<sequence length="28" mass="3488">MFPMYSKVIRLVTMQRSLYSSQFRHPRQ</sequence>
<reference evidence="1" key="1">
    <citation type="submission" date="2014-11" db="EMBL/GenBank/DDBJ databases">
        <authorList>
            <person name="Amaro Gonzalez C."/>
        </authorList>
    </citation>
    <scope>NUCLEOTIDE SEQUENCE</scope>
</reference>
<organism evidence="1">
    <name type="scientific">Anguilla anguilla</name>
    <name type="common">European freshwater eel</name>
    <name type="synonym">Muraena anguilla</name>
    <dbReference type="NCBI Taxonomy" id="7936"/>
    <lineage>
        <taxon>Eukaryota</taxon>
        <taxon>Metazoa</taxon>
        <taxon>Chordata</taxon>
        <taxon>Craniata</taxon>
        <taxon>Vertebrata</taxon>
        <taxon>Euteleostomi</taxon>
        <taxon>Actinopterygii</taxon>
        <taxon>Neopterygii</taxon>
        <taxon>Teleostei</taxon>
        <taxon>Anguilliformes</taxon>
        <taxon>Anguillidae</taxon>
        <taxon>Anguilla</taxon>
    </lineage>
</organism>
<reference evidence="1" key="2">
    <citation type="journal article" date="2015" name="Fish Shellfish Immunol.">
        <title>Early steps in the European eel (Anguilla anguilla)-Vibrio vulnificus interaction in the gills: Role of the RtxA13 toxin.</title>
        <authorList>
            <person name="Callol A."/>
            <person name="Pajuelo D."/>
            <person name="Ebbesson L."/>
            <person name="Teles M."/>
            <person name="MacKenzie S."/>
            <person name="Amaro C."/>
        </authorList>
    </citation>
    <scope>NUCLEOTIDE SEQUENCE</scope>
</reference>
<proteinExistence type="predicted"/>
<name>A0A0E9QHB1_ANGAN</name>
<accession>A0A0E9QHB1</accession>